<feature type="transmembrane region" description="Helical" evidence="1">
    <location>
        <begin position="224"/>
        <end position="244"/>
    </location>
</feature>
<organism evidence="2 3">
    <name type="scientific">Novipirellula rosea</name>
    <dbReference type="NCBI Taxonomy" id="1031540"/>
    <lineage>
        <taxon>Bacteria</taxon>
        <taxon>Pseudomonadati</taxon>
        <taxon>Planctomycetota</taxon>
        <taxon>Planctomycetia</taxon>
        <taxon>Pirellulales</taxon>
        <taxon>Pirellulaceae</taxon>
        <taxon>Novipirellula</taxon>
    </lineage>
</organism>
<keyword evidence="1" id="KW-1133">Transmembrane helix</keyword>
<comment type="caution">
    <text evidence="2">The sequence shown here is derived from an EMBL/GenBank/DDBJ whole genome shotgun (WGS) entry which is preliminary data.</text>
</comment>
<dbReference type="EMBL" id="BAABGA010000006">
    <property type="protein sequence ID" value="GAA4444117.1"/>
    <property type="molecule type" value="Genomic_DNA"/>
</dbReference>
<dbReference type="PANTHER" id="PTHR37305:SF2">
    <property type="entry name" value="BACITRACIN TRANSPORT PERMEASE PROTEIN BCRB"/>
    <property type="match status" value="1"/>
</dbReference>
<evidence type="ECO:0000313" key="3">
    <source>
        <dbReference type="Proteomes" id="UP001500840"/>
    </source>
</evidence>
<dbReference type="Proteomes" id="UP001500840">
    <property type="component" value="Unassembled WGS sequence"/>
</dbReference>
<keyword evidence="3" id="KW-1185">Reference proteome</keyword>
<dbReference type="Pfam" id="PF12679">
    <property type="entry name" value="ABC2_membrane_2"/>
    <property type="match status" value="1"/>
</dbReference>
<feature type="transmembrane region" description="Helical" evidence="1">
    <location>
        <begin position="12"/>
        <end position="31"/>
    </location>
</feature>
<keyword evidence="1" id="KW-0472">Membrane</keyword>
<dbReference type="RefSeq" id="WP_345318563.1">
    <property type="nucleotide sequence ID" value="NZ_BAABGA010000006.1"/>
</dbReference>
<feature type="transmembrane region" description="Helical" evidence="1">
    <location>
        <begin position="191"/>
        <end position="212"/>
    </location>
</feature>
<sequence>MIDRILLKKYIGQSILLFASCGLALFAFAWVRVWVVSLLDMGQFQTILEQFREFEKFAPIEFDSLFTYPGRVGMTYDEPIVILCIVIWCISRGSDVVSGELGRGTLEMVLSQPISRTRLLLSHATVSVVGLALLCMLVWAGIGAGVQTTSVKETVPPPTIRIPIIEFDLPLTMGEPEMQTLHLSDRVDVRIFAASTFHLFAFGFFVLGLSTLLSSIDRYRWRTIGVTVAIYILQLVMLGLGKAAESLQFLLSMTFFSCYKPQKMTSMVTNDSLYTPWTLTHTVGDTMLPPLVYPLILIGFGLAFYAAAIVCFKRRDLPAPL</sequence>
<gene>
    <name evidence="2" type="ORF">GCM10023156_02040</name>
</gene>
<dbReference type="PROSITE" id="PS51257">
    <property type="entry name" value="PROKAR_LIPOPROTEIN"/>
    <property type="match status" value="1"/>
</dbReference>
<keyword evidence="1" id="KW-0812">Transmembrane</keyword>
<dbReference type="PANTHER" id="PTHR37305">
    <property type="entry name" value="INTEGRAL MEMBRANE PROTEIN-RELATED"/>
    <property type="match status" value="1"/>
</dbReference>
<protein>
    <submittedName>
        <fullName evidence="2">ABC transporter permease subunit</fullName>
    </submittedName>
</protein>
<evidence type="ECO:0000256" key="1">
    <source>
        <dbReference type="SAM" id="Phobius"/>
    </source>
</evidence>
<reference evidence="3" key="1">
    <citation type="journal article" date="2019" name="Int. J. Syst. Evol. Microbiol.">
        <title>The Global Catalogue of Microorganisms (GCM) 10K type strain sequencing project: providing services to taxonomists for standard genome sequencing and annotation.</title>
        <authorList>
            <consortium name="The Broad Institute Genomics Platform"/>
            <consortium name="The Broad Institute Genome Sequencing Center for Infectious Disease"/>
            <person name="Wu L."/>
            <person name="Ma J."/>
        </authorList>
    </citation>
    <scope>NUCLEOTIDE SEQUENCE [LARGE SCALE GENOMIC DNA]</scope>
    <source>
        <strain evidence="3">JCM 17759</strain>
    </source>
</reference>
<name>A0ABP8M672_9BACT</name>
<proteinExistence type="predicted"/>
<feature type="transmembrane region" description="Helical" evidence="1">
    <location>
        <begin position="119"/>
        <end position="142"/>
    </location>
</feature>
<accession>A0ABP8M672</accession>
<evidence type="ECO:0000313" key="2">
    <source>
        <dbReference type="EMBL" id="GAA4444117.1"/>
    </source>
</evidence>
<feature type="transmembrane region" description="Helical" evidence="1">
    <location>
        <begin position="291"/>
        <end position="312"/>
    </location>
</feature>